<sequence>MSLPSTSEESTWLVSRLVETAPGVEHAVVVSADGLLPASSAGSPREHGERSAAIVAGTRSLTEGAAQLFVRGRTEQVPLRMKRGHLIATAAGGGSRLAVLAENAGHVLDAPCRADTALRGGAA</sequence>
<dbReference type="Gene3D" id="3.30.450.30">
    <property type="entry name" value="Dynein light chain 2a, cytoplasmic"/>
    <property type="match status" value="1"/>
</dbReference>
<evidence type="ECO:0000313" key="2">
    <source>
        <dbReference type="EMBL" id="UOE20958.1"/>
    </source>
</evidence>
<proteinExistence type="predicted"/>
<dbReference type="InterPro" id="IPR004942">
    <property type="entry name" value="Roadblock/LAMTOR2_dom"/>
</dbReference>
<reference evidence="2" key="1">
    <citation type="submission" date="2020-10" db="EMBL/GenBank/DDBJ databases">
        <title>De novo genome project of the cellulose decomposer Thermobifida halotolerans type strain.</title>
        <authorList>
            <person name="Nagy I."/>
            <person name="Horvath B."/>
            <person name="Kukolya J."/>
            <person name="Nagy I."/>
            <person name="Orsini M."/>
        </authorList>
    </citation>
    <scope>NUCLEOTIDE SEQUENCE</scope>
    <source>
        <strain evidence="2">DSM 44931</strain>
    </source>
</reference>
<dbReference type="Proteomes" id="UP000265719">
    <property type="component" value="Chromosome"/>
</dbReference>
<gene>
    <name evidence="2" type="ORF">NI17_007260</name>
</gene>
<dbReference type="PANTHER" id="PTHR36222">
    <property type="entry name" value="SERINE PROTEASE INHIBITOR RV3364C"/>
    <property type="match status" value="1"/>
</dbReference>
<dbReference type="InterPro" id="IPR053141">
    <property type="entry name" value="Mycobact_SerProt_Inhib_Rv3364c"/>
</dbReference>
<keyword evidence="3" id="KW-1185">Reference proteome</keyword>
<evidence type="ECO:0000313" key="3">
    <source>
        <dbReference type="Proteomes" id="UP000265719"/>
    </source>
</evidence>
<dbReference type="EMBL" id="CP063196">
    <property type="protein sequence ID" value="UOE20958.1"/>
    <property type="molecule type" value="Genomic_DNA"/>
</dbReference>
<dbReference type="Pfam" id="PF03259">
    <property type="entry name" value="Robl_LC7"/>
    <property type="match status" value="1"/>
</dbReference>
<dbReference type="RefSeq" id="WP_170163024.1">
    <property type="nucleotide sequence ID" value="NZ_CP063196.1"/>
</dbReference>
<feature type="domain" description="Roadblock/LAMTOR2" evidence="1">
    <location>
        <begin position="11"/>
        <end position="101"/>
    </location>
</feature>
<name>A0AA97LZM2_9ACTN</name>
<dbReference type="AlphaFoldDB" id="A0AA97LZM2"/>
<dbReference type="SUPFAM" id="SSF103196">
    <property type="entry name" value="Roadblock/LC7 domain"/>
    <property type="match status" value="1"/>
</dbReference>
<accession>A0AA97LZM2</accession>
<evidence type="ECO:0000259" key="1">
    <source>
        <dbReference type="SMART" id="SM00960"/>
    </source>
</evidence>
<organism evidence="2 3">
    <name type="scientific">Thermobifida halotolerans</name>
    <dbReference type="NCBI Taxonomy" id="483545"/>
    <lineage>
        <taxon>Bacteria</taxon>
        <taxon>Bacillati</taxon>
        <taxon>Actinomycetota</taxon>
        <taxon>Actinomycetes</taxon>
        <taxon>Streptosporangiales</taxon>
        <taxon>Nocardiopsidaceae</taxon>
        <taxon>Thermobifida</taxon>
    </lineage>
</organism>
<dbReference type="PANTHER" id="PTHR36222:SF1">
    <property type="entry name" value="SERINE PROTEASE INHIBITOR RV3364C"/>
    <property type="match status" value="1"/>
</dbReference>
<dbReference type="KEGG" id="thao:NI17_007260"/>
<dbReference type="SMART" id="SM00960">
    <property type="entry name" value="Robl_LC7"/>
    <property type="match status" value="1"/>
</dbReference>
<protein>
    <submittedName>
        <fullName evidence="2">Roadblock/LC7 domain-containing protein</fullName>
    </submittedName>
</protein>